<dbReference type="Proteomes" id="UP000807342">
    <property type="component" value="Unassembled WGS sequence"/>
</dbReference>
<feature type="transmembrane region" description="Helical" evidence="1">
    <location>
        <begin position="45"/>
        <end position="63"/>
    </location>
</feature>
<feature type="transmembrane region" description="Helical" evidence="1">
    <location>
        <begin position="216"/>
        <end position="238"/>
    </location>
</feature>
<keyword evidence="1" id="KW-1133">Transmembrane helix</keyword>
<sequence length="342" mass="37605">MDTQLGQQISVAFTGALAFGVYFATLLSCFRWLLFADEGWKRRRVINWPLVVVTSLIFGINVVREALRLHWVVVEASLAIENPAVKFVLPDSANIVACILENSNMLFADIVLIHRCWVVHGRRKRVVVFPIFMWLAALLCAILQIYLQAAHIKNPSIGPYAWDSVNMTVGPGIVLLPFWISTVLLNAYASGALILRIHQVAQQCKPAMSTTHLHSFTRVIAESGLLCLSIIFAHLLVWFGKSGFAVDTVAALNTPIVGIAFNWFTIRVATNKAEAARTTMAEKISTLRFNHSETRMQHTNARVSAGAAFELIVASDSNTCGHSEGTGSSDTIVIGDFKDNPA</sequence>
<evidence type="ECO:0000313" key="3">
    <source>
        <dbReference type="Proteomes" id="UP000807342"/>
    </source>
</evidence>
<keyword evidence="3" id="KW-1185">Reference proteome</keyword>
<organism evidence="2 3">
    <name type="scientific">Macrolepiota fuliginosa MF-IS2</name>
    <dbReference type="NCBI Taxonomy" id="1400762"/>
    <lineage>
        <taxon>Eukaryota</taxon>
        <taxon>Fungi</taxon>
        <taxon>Dikarya</taxon>
        <taxon>Basidiomycota</taxon>
        <taxon>Agaricomycotina</taxon>
        <taxon>Agaricomycetes</taxon>
        <taxon>Agaricomycetidae</taxon>
        <taxon>Agaricales</taxon>
        <taxon>Agaricineae</taxon>
        <taxon>Agaricaceae</taxon>
        <taxon>Macrolepiota</taxon>
    </lineage>
</organism>
<protein>
    <submittedName>
        <fullName evidence="2">Uncharacterized protein</fullName>
    </submittedName>
</protein>
<accession>A0A9P5XH55</accession>
<dbReference type="EMBL" id="MU151100">
    <property type="protein sequence ID" value="KAF9450630.1"/>
    <property type="molecule type" value="Genomic_DNA"/>
</dbReference>
<dbReference type="AlphaFoldDB" id="A0A9P5XH55"/>
<proteinExistence type="predicted"/>
<feature type="transmembrane region" description="Helical" evidence="1">
    <location>
        <begin position="244"/>
        <end position="264"/>
    </location>
</feature>
<dbReference type="OrthoDB" id="3357408at2759"/>
<feature type="transmembrane region" description="Helical" evidence="1">
    <location>
        <begin position="126"/>
        <end position="149"/>
    </location>
</feature>
<gene>
    <name evidence="2" type="ORF">P691DRAFT_757960</name>
</gene>
<evidence type="ECO:0000256" key="1">
    <source>
        <dbReference type="SAM" id="Phobius"/>
    </source>
</evidence>
<feature type="transmembrane region" description="Helical" evidence="1">
    <location>
        <begin position="12"/>
        <end position="33"/>
    </location>
</feature>
<comment type="caution">
    <text evidence="2">The sequence shown here is derived from an EMBL/GenBank/DDBJ whole genome shotgun (WGS) entry which is preliminary data.</text>
</comment>
<evidence type="ECO:0000313" key="2">
    <source>
        <dbReference type="EMBL" id="KAF9450630.1"/>
    </source>
</evidence>
<keyword evidence="1" id="KW-0472">Membrane</keyword>
<keyword evidence="1" id="KW-0812">Transmembrane</keyword>
<name>A0A9P5XH55_9AGAR</name>
<feature type="transmembrane region" description="Helical" evidence="1">
    <location>
        <begin position="169"/>
        <end position="195"/>
    </location>
</feature>
<reference evidence="2" key="1">
    <citation type="submission" date="2020-11" db="EMBL/GenBank/DDBJ databases">
        <authorList>
            <consortium name="DOE Joint Genome Institute"/>
            <person name="Ahrendt S."/>
            <person name="Riley R."/>
            <person name="Andreopoulos W."/>
            <person name="Labutti K."/>
            <person name="Pangilinan J."/>
            <person name="Ruiz-Duenas F.J."/>
            <person name="Barrasa J.M."/>
            <person name="Sanchez-Garcia M."/>
            <person name="Camarero S."/>
            <person name="Miyauchi S."/>
            <person name="Serrano A."/>
            <person name="Linde D."/>
            <person name="Babiker R."/>
            <person name="Drula E."/>
            <person name="Ayuso-Fernandez I."/>
            <person name="Pacheco R."/>
            <person name="Padilla G."/>
            <person name="Ferreira P."/>
            <person name="Barriuso J."/>
            <person name="Kellner H."/>
            <person name="Castanera R."/>
            <person name="Alfaro M."/>
            <person name="Ramirez L."/>
            <person name="Pisabarro A.G."/>
            <person name="Kuo A."/>
            <person name="Tritt A."/>
            <person name="Lipzen A."/>
            <person name="He G."/>
            <person name="Yan M."/>
            <person name="Ng V."/>
            <person name="Cullen D."/>
            <person name="Martin F."/>
            <person name="Rosso M.-N."/>
            <person name="Henrissat B."/>
            <person name="Hibbett D."/>
            <person name="Martinez A.T."/>
            <person name="Grigoriev I.V."/>
        </authorList>
    </citation>
    <scope>NUCLEOTIDE SEQUENCE</scope>
    <source>
        <strain evidence="2">MF-IS2</strain>
    </source>
</reference>